<accession>A0A9R1WTP0</accession>
<keyword evidence="4" id="KW-1185">Reference proteome</keyword>
<protein>
    <submittedName>
        <fullName evidence="3">Uncharacterized protein</fullName>
    </submittedName>
</protein>
<reference evidence="3 4" key="1">
    <citation type="journal article" date="2017" name="Nat. Commun.">
        <title>Genome assembly with in vitro proximity ligation data and whole-genome triplication in lettuce.</title>
        <authorList>
            <person name="Reyes-Chin-Wo S."/>
            <person name="Wang Z."/>
            <person name="Yang X."/>
            <person name="Kozik A."/>
            <person name="Arikit S."/>
            <person name="Song C."/>
            <person name="Xia L."/>
            <person name="Froenicke L."/>
            <person name="Lavelle D.O."/>
            <person name="Truco M.J."/>
            <person name="Xia R."/>
            <person name="Zhu S."/>
            <person name="Xu C."/>
            <person name="Xu H."/>
            <person name="Xu X."/>
            <person name="Cox K."/>
            <person name="Korf I."/>
            <person name="Meyers B.C."/>
            <person name="Michelmore R.W."/>
        </authorList>
    </citation>
    <scope>NUCLEOTIDE SEQUENCE [LARGE SCALE GENOMIC DNA]</scope>
    <source>
        <strain evidence="4">cv. Salinas</strain>
        <tissue evidence="3">Seedlings</tissue>
    </source>
</reference>
<feature type="signal peptide" evidence="2">
    <location>
        <begin position="1"/>
        <end position="21"/>
    </location>
</feature>
<keyword evidence="1" id="KW-0472">Membrane</keyword>
<proteinExistence type="predicted"/>
<keyword evidence="1" id="KW-1133">Transmembrane helix</keyword>
<evidence type="ECO:0000313" key="3">
    <source>
        <dbReference type="EMBL" id="KAJ0186159.1"/>
    </source>
</evidence>
<sequence length="148" mass="16613">MNFFNLASLYLLSSFIFPLSRFPLSPFFIRFPSFSFSFLLDPSTHTLSFDPLFFIFQLLKLTPPELLLFAAAAMVHIEFSVICLPNLLLSTAIGVPFFLLSSSLIRRHCHLLVVAVICLPSPSSSPFQAHSSFLSHLFCSICSPTKVY</sequence>
<keyword evidence="1" id="KW-0812">Transmembrane</keyword>
<gene>
    <name evidence="3" type="ORF">LSAT_V11C900471980</name>
</gene>
<comment type="caution">
    <text evidence="3">The sequence shown here is derived from an EMBL/GenBank/DDBJ whole genome shotgun (WGS) entry which is preliminary data.</text>
</comment>
<feature type="transmembrane region" description="Helical" evidence="1">
    <location>
        <begin position="66"/>
        <end position="99"/>
    </location>
</feature>
<dbReference type="AlphaFoldDB" id="A0A9R1WTP0"/>
<keyword evidence="2" id="KW-0732">Signal</keyword>
<organism evidence="3 4">
    <name type="scientific">Lactuca sativa</name>
    <name type="common">Garden lettuce</name>
    <dbReference type="NCBI Taxonomy" id="4236"/>
    <lineage>
        <taxon>Eukaryota</taxon>
        <taxon>Viridiplantae</taxon>
        <taxon>Streptophyta</taxon>
        <taxon>Embryophyta</taxon>
        <taxon>Tracheophyta</taxon>
        <taxon>Spermatophyta</taxon>
        <taxon>Magnoliopsida</taxon>
        <taxon>eudicotyledons</taxon>
        <taxon>Gunneridae</taxon>
        <taxon>Pentapetalae</taxon>
        <taxon>asterids</taxon>
        <taxon>campanulids</taxon>
        <taxon>Asterales</taxon>
        <taxon>Asteraceae</taxon>
        <taxon>Cichorioideae</taxon>
        <taxon>Cichorieae</taxon>
        <taxon>Lactucinae</taxon>
        <taxon>Lactuca</taxon>
    </lineage>
</organism>
<dbReference type="EMBL" id="NBSK02000009">
    <property type="protein sequence ID" value="KAJ0186159.1"/>
    <property type="molecule type" value="Genomic_DNA"/>
</dbReference>
<dbReference type="Proteomes" id="UP000235145">
    <property type="component" value="Unassembled WGS sequence"/>
</dbReference>
<evidence type="ECO:0000256" key="1">
    <source>
        <dbReference type="SAM" id="Phobius"/>
    </source>
</evidence>
<feature type="chain" id="PRO_5040455297" evidence="2">
    <location>
        <begin position="22"/>
        <end position="148"/>
    </location>
</feature>
<evidence type="ECO:0000256" key="2">
    <source>
        <dbReference type="SAM" id="SignalP"/>
    </source>
</evidence>
<name>A0A9R1WTP0_LACSA</name>
<evidence type="ECO:0000313" key="4">
    <source>
        <dbReference type="Proteomes" id="UP000235145"/>
    </source>
</evidence>